<name>A0A015SU59_BACFG</name>
<protein>
    <submittedName>
        <fullName evidence="3">Glycosyltransferase, WecB/TagA/CpsF family protein</fullName>
        <ecNumber evidence="3">2.4.1.-</ecNumber>
    </submittedName>
</protein>
<dbReference type="EC" id="2.4.1.-" evidence="3"/>
<organism evidence="3 4">
    <name type="scientific">Bacteroides fragilis str. 3988T(B)14</name>
    <dbReference type="NCBI Taxonomy" id="1339315"/>
    <lineage>
        <taxon>Bacteria</taxon>
        <taxon>Pseudomonadati</taxon>
        <taxon>Bacteroidota</taxon>
        <taxon>Bacteroidia</taxon>
        <taxon>Bacteroidales</taxon>
        <taxon>Bacteroidaceae</taxon>
        <taxon>Bacteroides</taxon>
    </lineage>
</organism>
<dbReference type="GO" id="GO:0016758">
    <property type="term" value="F:hexosyltransferase activity"/>
    <property type="evidence" value="ECO:0007669"/>
    <property type="project" value="TreeGrafter"/>
</dbReference>
<accession>A0A015SU59</accession>
<evidence type="ECO:0000313" key="3">
    <source>
        <dbReference type="EMBL" id="EXY73837.1"/>
    </source>
</evidence>
<dbReference type="AlphaFoldDB" id="A0A015SU59"/>
<sequence>MLKLKTVSLLKHRSDLSILPEGKLLINTINAHSYNTALKDAEFAEALLKGGALIPDGASMVLAFRWLRKESIERTAGWDLFEYEMERLNRKGGICYFLGSSKNTLKLIKEKAKTVYPNIRIETYSPPYKPEFTEEENQMMIDAINAVKPDLLWIGMTAPKQEKWAYTHLDALEVNGHIGTIGAVFDFFAGTVERAPVQWQEHGLEWLYRLIKEPRRMWRRYIIGNALFLWNITKEKFSI</sequence>
<comment type="caution">
    <text evidence="3">The sequence shown here is derived from an EMBL/GenBank/DDBJ whole genome shotgun (WGS) entry which is preliminary data.</text>
</comment>
<dbReference type="NCBIfam" id="TIGR00696">
    <property type="entry name" value="wecG_tagA_cpsF"/>
    <property type="match status" value="1"/>
</dbReference>
<dbReference type="PATRIC" id="fig|1339315.3.peg.3081"/>
<dbReference type="PANTHER" id="PTHR34136">
    <property type="match status" value="1"/>
</dbReference>
<evidence type="ECO:0000256" key="1">
    <source>
        <dbReference type="ARBA" id="ARBA00022676"/>
    </source>
</evidence>
<dbReference type="RefSeq" id="WP_005788650.1">
    <property type="nucleotide sequence ID" value="NZ_JGCY01000338.1"/>
</dbReference>
<evidence type="ECO:0000313" key="4">
    <source>
        <dbReference type="Proteomes" id="UP000020529"/>
    </source>
</evidence>
<dbReference type="PANTHER" id="PTHR34136:SF1">
    <property type="entry name" value="UDP-N-ACETYL-D-MANNOSAMINURONIC ACID TRANSFERASE"/>
    <property type="match status" value="1"/>
</dbReference>
<proteinExistence type="predicted"/>
<dbReference type="Proteomes" id="UP000020529">
    <property type="component" value="Unassembled WGS sequence"/>
</dbReference>
<dbReference type="Pfam" id="PF03808">
    <property type="entry name" value="Glyco_tran_WecG"/>
    <property type="match status" value="1"/>
</dbReference>
<keyword evidence="1 3" id="KW-0328">Glycosyltransferase</keyword>
<dbReference type="EMBL" id="JGCY01000338">
    <property type="protein sequence ID" value="EXY73837.1"/>
    <property type="molecule type" value="Genomic_DNA"/>
</dbReference>
<gene>
    <name evidence="3" type="ORF">M124_2374</name>
</gene>
<reference evidence="3 4" key="1">
    <citation type="submission" date="2014-02" db="EMBL/GenBank/DDBJ databases">
        <authorList>
            <person name="Sears C."/>
            <person name="Carroll K."/>
            <person name="Sack B.R."/>
            <person name="Qadri F."/>
            <person name="Myers L.L."/>
            <person name="Chung G.-T."/>
            <person name="Escheverria P."/>
            <person name="Fraser C.M."/>
            <person name="Sadzewicz L."/>
            <person name="Shefchek K.A."/>
            <person name="Tallon L."/>
            <person name="Das S.P."/>
            <person name="Daugherty S."/>
            <person name="Mongodin E.F."/>
        </authorList>
    </citation>
    <scope>NUCLEOTIDE SEQUENCE [LARGE SCALE GENOMIC DNA]</scope>
    <source>
        <strain evidence="4">3988T(B)14</strain>
    </source>
</reference>
<evidence type="ECO:0000256" key="2">
    <source>
        <dbReference type="ARBA" id="ARBA00022679"/>
    </source>
</evidence>
<dbReference type="InterPro" id="IPR004629">
    <property type="entry name" value="WecG_TagA_CpsF"/>
</dbReference>
<keyword evidence="2 3" id="KW-0808">Transferase</keyword>
<dbReference type="CDD" id="cd06533">
    <property type="entry name" value="Glyco_transf_WecG_TagA"/>
    <property type="match status" value="1"/>
</dbReference>